<protein>
    <submittedName>
        <fullName evidence="1">Uncharacterized protein</fullName>
    </submittedName>
</protein>
<evidence type="ECO:0000313" key="2">
    <source>
        <dbReference type="Proteomes" id="UP000827549"/>
    </source>
</evidence>
<dbReference type="AlphaFoldDB" id="A0AAF0Y527"/>
<keyword evidence="2" id="KW-1185">Reference proteome</keyword>
<dbReference type="GeneID" id="87807225"/>
<dbReference type="EMBL" id="CP086716">
    <property type="protein sequence ID" value="WOO80463.1"/>
    <property type="molecule type" value="Genomic_DNA"/>
</dbReference>
<accession>A0AAF0Y527</accession>
<organism evidence="1 2">
    <name type="scientific">Vanrija pseudolonga</name>
    <dbReference type="NCBI Taxonomy" id="143232"/>
    <lineage>
        <taxon>Eukaryota</taxon>
        <taxon>Fungi</taxon>
        <taxon>Dikarya</taxon>
        <taxon>Basidiomycota</taxon>
        <taxon>Agaricomycotina</taxon>
        <taxon>Tremellomycetes</taxon>
        <taxon>Trichosporonales</taxon>
        <taxon>Trichosporonaceae</taxon>
        <taxon>Vanrija</taxon>
    </lineage>
</organism>
<gene>
    <name evidence="1" type="ORF">LOC62_03G003984</name>
</gene>
<dbReference type="Proteomes" id="UP000827549">
    <property type="component" value="Chromosome 3"/>
</dbReference>
<name>A0AAF0Y527_9TREE</name>
<sequence>MTNCTVCTPTNRCQHVEATPANYNDPACNWPNCKESSTKEDNIPGTWCTDHMELIKDDIFPWAFP</sequence>
<dbReference type="RefSeq" id="XP_062626495.1">
    <property type="nucleotide sequence ID" value="XM_062770511.1"/>
</dbReference>
<evidence type="ECO:0000313" key="1">
    <source>
        <dbReference type="EMBL" id="WOO80463.1"/>
    </source>
</evidence>
<reference evidence="1" key="1">
    <citation type="submission" date="2023-10" db="EMBL/GenBank/DDBJ databases">
        <authorList>
            <person name="Noh H."/>
        </authorList>
    </citation>
    <scope>NUCLEOTIDE SEQUENCE</scope>
    <source>
        <strain evidence="1">DUCC4014</strain>
    </source>
</reference>
<proteinExistence type="predicted"/>